<dbReference type="PANTHER" id="PTHR38011">
    <property type="entry name" value="DIHYDROFOLATE REDUCTASE FAMILY PROTEIN (AFU_ORTHOLOGUE AFUA_8G06820)"/>
    <property type="match status" value="1"/>
</dbReference>
<dbReference type="OrthoDB" id="9782335at2"/>
<protein>
    <submittedName>
        <fullName evidence="2">Dihydrofolate reductase</fullName>
    </submittedName>
</protein>
<dbReference type="Gene3D" id="3.40.430.10">
    <property type="entry name" value="Dihydrofolate Reductase, subunit A"/>
    <property type="match status" value="1"/>
</dbReference>
<dbReference type="GO" id="GO:0008703">
    <property type="term" value="F:5-amino-6-(5-phosphoribosylamino)uracil reductase activity"/>
    <property type="evidence" value="ECO:0007669"/>
    <property type="project" value="InterPro"/>
</dbReference>
<keyword evidence="3" id="KW-1185">Reference proteome</keyword>
<gene>
    <name evidence="2" type="ORF">DB31_4404</name>
</gene>
<dbReference type="Pfam" id="PF01872">
    <property type="entry name" value="RibD_C"/>
    <property type="match status" value="1"/>
</dbReference>
<dbReference type="InterPro" id="IPR050765">
    <property type="entry name" value="Riboflavin_Biosynth_HTPR"/>
</dbReference>
<organism evidence="2 3">
    <name type="scientific">Hyalangium minutum</name>
    <dbReference type="NCBI Taxonomy" id="394096"/>
    <lineage>
        <taxon>Bacteria</taxon>
        <taxon>Pseudomonadati</taxon>
        <taxon>Myxococcota</taxon>
        <taxon>Myxococcia</taxon>
        <taxon>Myxococcales</taxon>
        <taxon>Cystobacterineae</taxon>
        <taxon>Archangiaceae</taxon>
        <taxon>Hyalangium</taxon>
    </lineage>
</organism>
<dbReference type="AlphaFoldDB" id="A0A085W2P8"/>
<dbReference type="Proteomes" id="UP000028725">
    <property type="component" value="Unassembled WGS sequence"/>
</dbReference>
<evidence type="ECO:0000313" key="3">
    <source>
        <dbReference type="Proteomes" id="UP000028725"/>
    </source>
</evidence>
<dbReference type="GO" id="GO:0009231">
    <property type="term" value="P:riboflavin biosynthetic process"/>
    <property type="evidence" value="ECO:0007669"/>
    <property type="project" value="InterPro"/>
</dbReference>
<feature type="domain" description="Bacterial bifunctional deaminase-reductase C-terminal" evidence="1">
    <location>
        <begin position="7"/>
        <end position="175"/>
    </location>
</feature>
<proteinExistence type="predicted"/>
<name>A0A085W2P8_9BACT</name>
<dbReference type="InterPro" id="IPR002734">
    <property type="entry name" value="RibDG_C"/>
</dbReference>
<comment type="caution">
    <text evidence="2">The sequence shown here is derived from an EMBL/GenBank/DDBJ whole genome shotgun (WGS) entry which is preliminary data.</text>
</comment>
<dbReference type="PANTHER" id="PTHR38011:SF2">
    <property type="entry name" value="BIFUNCTIONAL DEAMINASE-REDUCTASE DOMAIN PROTEIN"/>
    <property type="match status" value="1"/>
</dbReference>
<evidence type="ECO:0000259" key="1">
    <source>
        <dbReference type="Pfam" id="PF01872"/>
    </source>
</evidence>
<reference evidence="2 3" key="1">
    <citation type="submission" date="2014-04" db="EMBL/GenBank/DDBJ databases">
        <title>Genome assembly of Hyalangium minutum DSM 14724.</title>
        <authorList>
            <person name="Sharma G."/>
            <person name="Subramanian S."/>
        </authorList>
    </citation>
    <scope>NUCLEOTIDE SEQUENCE [LARGE SCALE GENOMIC DNA]</scope>
    <source>
        <strain evidence="2 3">DSM 14724</strain>
    </source>
</reference>
<evidence type="ECO:0000313" key="2">
    <source>
        <dbReference type="EMBL" id="KFE61961.1"/>
    </source>
</evidence>
<accession>A0A085W2P8</accession>
<dbReference type="STRING" id="394096.DB31_4404"/>
<dbReference type="InterPro" id="IPR024072">
    <property type="entry name" value="DHFR-like_dom_sf"/>
</dbReference>
<dbReference type="EMBL" id="JMCB01000024">
    <property type="protein sequence ID" value="KFE61961.1"/>
    <property type="molecule type" value="Genomic_DNA"/>
</dbReference>
<dbReference type="SUPFAM" id="SSF53597">
    <property type="entry name" value="Dihydrofolate reductase-like"/>
    <property type="match status" value="1"/>
</dbReference>
<dbReference type="RefSeq" id="WP_044198196.1">
    <property type="nucleotide sequence ID" value="NZ_JMCB01000024.1"/>
</dbReference>
<sequence length="184" mass="20494">MSLLTFGLNVTLDGCIDHTQGIVDDELHDYWTQLMDQSGAMLFGRNTYELMEGAWPAVARDEKAPRAMREWAQKLEAKAKYVVSGSRSDFPWQNTIKVEGDLREAISALKAKTERGVLVGAPKLAAALEELGLIDEYRFVVHPIISGRGPTLFHGLSSARHLELLSTQRFKSGVQALHFRRKAG</sequence>
<dbReference type="PATRIC" id="fig|394096.3.peg.8137"/>